<sequence>MDEVDELARAVRAGLAGLSDPGKASSMRRYMKSEMPFRGVPKPARRILTRRLFAEHRLPDRESFVSAALRLWREAEFREERYVAIDLTGDRRYARWQDATLLPLYDELIVTGAWWDYVDEVAIHRVGPLLRTDQGTLTPVIRRWANDDDRWRRRSSVICQVGSKKDTDIGLLTATVEANLGGRDFFLRKAIGWALRDYAKTDPGWVSAFVATHPGLSPLSRREALKNVATASEVRNGGHGEH</sequence>
<dbReference type="CDD" id="cd07064">
    <property type="entry name" value="AlkD_like_1"/>
    <property type="match status" value="1"/>
</dbReference>
<protein>
    <submittedName>
        <fullName evidence="1">DNA alkylation repair protein</fullName>
    </submittedName>
</protein>
<dbReference type="Gene3D" id="1.25.10.90">
    <property type="match status" value="1"/>
</dbReference>
<dbReference type="SUPFAM" id="SSF48371">
    <property type="entry name" value="ARM repeat"/>
    <property type="match status" value="1"/>
</dbReference>
<dbReference type="InterPro" id="IPR016024">
    <property type="entry name" value="ARM-type_fold"/>
</dbReference>
<proteinExistence type="predicted"/>
<organism evidence="1 2">
    <name type="scientific">Amycolatopsis pigmentata</name>
    <dbReference type="NCBI Taxonomy" id="450801"/>
    <lineage>
        <taxon>Bacteria</taxon>
        <taxon>Bacillati</taxon>
        <taxon>Actinomycetota</taxon>
        <taxon>Actinomycetes</taxon>
        <taxon>Pseudonocardiales</taxon>
        <taxon>Pseudonocardiaceae</taxon>
        <taxon>Amycolatopsis</taxon>
    </lineage>
</organism>
<dbReference type="Pfam" id="PF08713">
    <property type="entry name" value="DNA_alkylation"/>
    <property type="match status" value="1"/>
</dbReference>
<dbReference type="EMBL" id="JBHUKR010000029">
    <property type="protein sequence ID" value="MFD2422444.1"/>
    <property type="molecule type" value="Genomic_DNA"/>
</dbReference>
<evidence type="ECO:0000313" key="1">
    <source>
        <dbReference type="EMBL" id="MFD2422444.1"/>
    </source>
</evidence>
<keyword evidence="2" id="KW-1185">Reference proteome</keyword>
<name>A0ABW5G867_9PSEU</name>
<accession>A0ABW5G867</accession>
<dbReference type="Proteomes" id="UP001597417">
    <property type="component" value="Unassembled WGS sequence"/>
</dbReference>
<dbReference type="InterPro" id="IPR014825">
    <property type="entry name" value="DNA_alkylation"/>
</dbReference>
<dbReference type="RefSeq" id="WP_378271844.1">
    <property type="nucleotide sequence ID" value="NZ_JBHUKR010000029.1"/>
</dbReference>
<evidence type="ECO:0000313" key="2">
    <source>
        <dbReference type="Proteomes" id="UP001597417"/>
    </source>
</evidence>
<dbReference type="PANTHER" id="PTHR34070">
    <property type="entry name" value="ARMADILLO-TYPE FOLD"/>
    <property type="match status" value="1"/>
</dbReference>
<reference evidence="2" key="1">
    <citation type="journal article" date="2019" name="Int. J. Syst. Evol. Microbiol.">
        <title>The Global Catalogue of Microorganisms (GCM) 10K type strain sequencing project: providing services to taxonomists for standard genome sequencing and annotation.</title>
        <authorList>
            <consortium name="The Broad Institute Genomics Platform"/>
            <consortium name="The Broad Institute Genome Sequencing Center for Infectious Disease"/>
            <person name="Wu L."/>
            <person name="Ma J."/>
        </authorList>
    </citation>
    <scope>NUCLEOTIDE SEQUENCE [LARGE SCALE GENOMIC DNA]</scope>
    <source>
        <strain evidence="2">CGMCC 4.7645</strain>
    </source>
</reference>
<comment type="caution">
    <text evidence="1">The sequence shown here is derived from an EMBL/GenBank/DDBJ whole genome shotgun (WGS) entry which is preliminary data.</text>
</comment>
<gene>
    <name evidence="1" type="ORF">ACFSXZ_39585</name>
</gene>
<dbReference type="PANTHER" id="PTHR34070:SF1">
    <property type="entry name" value="DNA ALKYLATION REPAIR PROTEIN"/>
    <property type="match status" value="1"/>
</dbReference>